<dbReference type="InterPro" id="IPR036388">
    <property type="entry name" value="WH-like_DNA-bd_sf"/>
</dbReference>
<dbReference type="Gene3D" id="1.10.10.10">
    <property type="entry name" value="Winged helix-like DNA-binding domain superfamily/Winged helix DNA-binding domain"/>
    <property type="match status" value="1"/>
</dbReference>
<dbReference type="Proteomes" id="UP000885936">
    <property type="component" value="Unassembled WGS sequence"/>
</dbReference>
<organism evidence="1">
    <name type="scientific">Candidatus Syntropharchaeum butanivorans</name>
    <dbReference type="NCBI Taxonomy" id="1839936"/>
    <lineage>
        <taxon>Archaea</taxon>
        <taxon>Methanobacteriati</taxon>
        <taxon>Methanobacteriota</taxon>
        <taxon>Stenosarchaea group</taxon>
        <taxon>Methanomicrobia</taxon>
        <taxon>Methanosarcinales</taxon>
        <taxon>ANME-2 cluster</taxon>
        <taxon>Candidatus Syntropharchaeum</taxon>
    </lineage>
</organism>
<gene>
    <name evidence="1" type="ORF">ENG09_01555</name>
    <name evidence="2" type="ORF">ENI32_06775</name>
</gene>
<dbReference type="EMBL" id="DRIE01000109">
    <property type="protein sequence ID" value="HEC57565.1"/>
    <property type="molecule type" value="Genomic_DNA"/>
</dbReference>
<dbReference type="CDD" id="cd00090">
    <property type="entry name" value="HTH_ARSR"/>
    <property type="match status" value="1"/>
</dbReference>
<name>A0A7C1B6V6_9EURY</name>
<reference evidence="1" key="1">
    <citation type="journal article" date="2020" name="mSystems">
        <title>Genome- and Community-Level Interaction Insights into Carbon Utilization and Element Cycling Functions of Hydrothermarchaeota in Hydrothermal Sediment.</title>
        <authorList>
            <person name="Zhou Z."/>
            <person name="Liu Y."/>
            <person name="Xu W."/>
            <person name="Pan J."/>
            <person name="Luo Z.H."/>
            <person name="Li M."/>
        </authorList>
    </citation>
    <scope>NUCLEOTIDE SEQUENCE [LARGE SCALE GENOMIC DNA]</scope>
    <source>
        <strain evidence="1">HyVt-185</strain>
        <strain evidence="2">HyVt-386</strain>
    </source>
</reference>
<dbReference type="InterPro" id="IPR036390">
    <property type="entry name" value="WH_DNA-bd_sf"/>
</dbReference>
<dbReference type="EMBL" id="DQZR01000060">
    <property type="protein sequence ID" value="HDM35929.1"/>
    <property type="molecule type" value="Genomic_DNA"/>
</dbReference>
<dbReference type="InterPro" id="IPR011991">
    <property type="entry name" value="ArsR-like_HTH"/>
</dbReference>
<proteinExistence type="predicted"/>
<sequence>MSEERREYFGCPVKAFTDSDYERYEQFVEKYDDPAEGNRAYNHKYIMILANRTRRKILSCLLDHPKTIEEIASEVGIKREEVALHLQIADFLLKPENECEDGYYELNKIGEQVVRQFAPGV</sequence>
<dbReference type="Proteomes" id="UP000885863">
    <property type="component" value="Unassembled WGS sequence"/>
</dbReference>
<accession>A0A7C1B6V6</accession>
<dbReference type="SUPFAM" id="SSF46785">
    <property type="entry name" value="Winged helix' DNA-binding domain"/>
    <property type="match status" value="1"/>
</dbReference>
<evidence type="ECO:0000313" key="1">
    <source>
        <dbReference type="EMBL" id="HDM35929.1"/>
    </source>
</evidence>
<dbReference type="AlphaFoldDB" id="A0A7C1B6V6"/>
<evidence type="ECO:0000313" key="2">
    <source>
        <dbReference type="EMBL" id="HEC57565.1"/>
    </source>
</evidence>
<comment type="caution">
    <text evidence="1">The sequence shown here is derived from an EMBL/GenBank/DDBJ whole genome shotgun (WGS) entry which is preliminary data.</text>
</comment>
<protein>
    <submittedName>
        <fullName evidence="1">ArsR family transcriptional regulator</fullName>
    </submittedName>
</protein>